<protein>
    <recommendedName>
        <fullName evidence="3">PIR protein</fullName>
    </recommendedName>
</protein>
<evidence type="ECO:0000313" key="1">
    <source>
        <dbReference type="EMBL" id="SBT73940.1"/>
    </source>
</evidence>
<dbReference type="EMBL" id="FLRJ01000565">
    <property type="protein sequence ID" value="SBT73940.1"/>
    <property type="molecule type" value="Genomic_DNA"/>
</dbReference>
<evidence type="ECO:0000313" key="2">
    <source>
        <dbReference type="Proteomes" id="UP000243200"/>
    </source>
</evidence>
<organism evidence="1 2">
    <name type="scientific">Plasmodium ovale</name>
    <name type="common">malaria parasite P. ovale</name>
    <dbReference type="NCBI Taxonomy" id="36330"/>
    <lineage>
        <taxon>Eukaryota</taxon>
        <taxon>Sar</taxon>
        <taxon>Alveolata</taxon>
        <taxon>Apicomplexa</taxon>
        <taxon>Aconoidasida</taxon>
        <taxon>Haemosporida</taxon>
        <taxon>Plasmodiidae</taxon>
        <taxon>Plasmodium</taxon>
        <taxon>Plasmodium (Plasmodium)</taxon>
    </lineage>
</organism>
<dbReference type="Proteomes" id="UP000243200">
    <property type="component" value="Unassembled WGS sequence"/>
</dbReference>
<evidence type="ECO:0008006" key="3">
    <source>
        <dbReference type="Google" id="ProtNLM"/>
    </source>
</evidence>
<sequence>MIDLNYSISKAVYHIKKLETIYCKEEEAIDKIKTYFNTKFINLTNFNLELKVNEPTEYMDIMKLLDDYCEN</sequence>
<accession>A0A1C3KJA5</accession>
<gene>
    <name evidence="1" type="primary">PowCR01_000167000</name>
    <name evidence="1" type="ORF">POWCR01_000167000</name>
</gene>
<dbReference type="VEuPathDB" id="PlasmoDB:POWCR01_000167000"/>
<proteinExistence type="predicted"/>
<reference evidence="1 2" key="1">
    <citation type="submission" date="2016-06" db="EMBL/GenBank/DDBJ databases">
        <authorList>
            <consortium name="Pathogen Informatics"/>
        </authorList>
    </citation>
    <scope>NUCLEOTIDE SEQUENCE [LARGE SCALE GENOMIC DNA]</scope>
</reference>
<dbReference type="AlphaFoldDB" id="A0A1C3KJA5"/>
<name>A0A1C3KJA5_PLAOA</name>